<gene>
    <name evidence="2" type="ORF">UX45_C0009G0003</name>
</gene>
<sequence length="131" mass="14974">MNNNPFDCVGRWSTVLDNGETLHWFVDTEDHVLTVAGEEEELVFFRLVDINPEPQEERVIYEGVEYENSYDDSGYVKDGSGETLLDEDNHITFADYESSEGNILRIVTDEDTGEHLVLLGQVIAEDDVNEW</sequence>
<proteinExistence type="predicted"/>
<evidence type="ECO:0000259" key="1">
    <source>
        <dbReference type="Pfam" id="PF13785"/>
    </source>
</evidence>
<dbReference type="Proteomes" id="UP000034705">
    <property type="component" value="Unassembled WGS sequence"/>
</dbReference>
<evidence type="ECO:0000313" key="3">
    <source>
        <dbReference type="Proteomes" id="UP000034705"/>
    </source>
</evidence>
<accession>A0A0G1SJC9</accession>
<organism evidence="2 3">
    <name type="scientific">Candidatus Uhrbacteria bacterium GW2011_GWF2_46_218</name>
    <dbReference type="NCBI Taxonomy" id="1619001"/>
    <lineage>
        <taxon>Bacteria</taxon>
        <taxon>Candidatus Uhriibacteriota</taxon>
    </lineage>
</organism>
<name>A0A0G1SJC9_9BACT</name>
<feature type="domain" description="DUF4178" evidence="1">
    <location>
        <begin position="13"/>
        <end position="123"/>
    </location>
</feature>
<evidence type="ECO:0000313" key="2">
    <source>
        <dbReference type="EMBL" id="KKU33435.1"/>
    </source>
</evidence>
<dbReference type="EMBL" id="LCMG01000009">
    <property type="protein sequence ID" value="KKU33435.1"/>
    <property type="molecule type" value="Genomic_DNA"/>
</dbReference>
<reference evidence="2 3" key="1">
    <citation type="journal article" date="2015" name="Nature">
        <title>rRNA introns, odd ribosomes, and small enigmatic genomes across a large radiation of phyla.</title>
        <authorList>
            <person name="Brown C.T."/>
            <person name="Hug L.A."/>
            <person name="Thomas B.C."/>
            <person name="Sharon I."/>
            <person name="Castelle C.J."/>
            <person name="Singh A."/>
            <person name="Wilkins M.J."/>
            <person name="Williams K.H."/>
            <person name="Banfield J.F."/>
        </authorList>
    </citation>
    <scope>NUCLEOTIDE SEQUENCE [LARGE SCALE GENOMIC DNA]</scope>
</reference>
<comment type="caution">
    <text evidence="2">The sequence shown here is derived from an EMBL/GenBank/DDBJ whole genome shotgun (WGS) entry which is preliminary data.</text>
</comment>
<dbReference type="AlphaFoldDB" id="A0A0G1SJC9"/>
<dbReference type="Pfam" id="PF13785">
    <property type="entry name" value="DUF4178"/>
    <property type="match status" value="1"/>
</dbReference>
<dbReference type="InterPro" id="IPR025235">
    <property type="entry name" value="DUF4178"/>
</dbReference>
<protein>
    <recommendedName>
        <fullName evidence="1">DUF4178 domain-containing protein</fullName>
    </recommendedName>
</protein>